<organism evidence="2 3">
    <name type="scientific">Streptococcus anginosus</name>
    <dbReference type="NCBI Taxonomy" id="1328"/>
    <lineage>
        <taxon>Bacteria</taxon>
        <taxon>Bacillati</taxon>
        <taxon>Bacillota</taxon>
        <taxon>Bacilli</taxon>
        <taxon>Lactobacillales</taxon>
        <taxon>Streptococcaceae</taxon>
        <taxon>Streptococcus</taxon>
        <taxon>Streptococcus anginosus group</taxon>
    </lineage>
</organism>
<name>A0A4U9Z2V5_STRAP</name>
<dbReference type="AlphaFoldDB" id="A0A4U9Z2V5"/>
<protein>
    <submittedName>
        <fullName evidence="2">Uncharacterized protein</fullName>
    </submittedName>
</protein>
<sequence length="223" mass="27021">MTPEMFERLIKILSEPDIKGYIIQVFTAALPICYGMWISKKKNEVLDNRQIKLEDKQELIAENILKLTEQQAKLSETQEKVEENLRELTELAQQSRKSNQLMMQVHYKEFFEAYKNFKKSLIKIDEFYKLYQQFSPNFDDMTHEEYDRFENLNKSIDFFDINQFDFLKDETIPPNLFEDILKLQDSLRKINSRRYDCNYYDEYFDYIYPRLKKIDGELSKLLS</sequence>
<accession>A0A4U9Z2V5</accession>
<dbReference type="RefSeq" id="WP_126407126.1">
    <property type="nucleotide sequence ID" value="NZ_CABEID010000001.1"/>
</dbReference>
<reference evidence="2 3" key="1">
    <citation type="submission" date="2019-05" db="EMBL/GenBank/DDBJ databases">
        <authorList>
            <consortium name="Pathogen Informatics"/>
        </authorList>
    </citation>
    <scope>NUCLEOTIDE SEQUENCE [LARGE SCALE GENOMIC DNA]</scope>
    <source>
        <strain evidence="2 3">NCTC11062</strain>
    </source>
</reference>
<dbReference type="Proteomes" id="UP000403538">
    <property type="component" value="Unassembled WGS sequence"/>
</dbReference>
<evidence type="ECO:0000256" key="1">
    <source>
        <dbReference type="SAM" id="Coils"/>
    </source>
</evidence>
<dbReference type="EMBL" id="CABEID010000001">
    <property type="protein sequence ID" value="VTS33344.1"/>
    <property type="molecule type" value="Genomic_DNA"/>
</dbReference>
<feature type="coiled-coil region" evidence="1">
    <location>
        <begin position="64"/>
        <end position="98"/>
    </location>
</feature>
<evidence type="ECO:0000313" key="3">
    <source>
        <dbReference type="Proteomes" id="UP000403538"/>
    </source>
</evidence>
<keyword evidence="1" id="KW-0175">Coiled coil</keyword>
<evidence type="ECO:0000313" key="2">
    <source>
        <dbReference type="EMBL" id="VTS33344.1"/>
    </source>
</evidence>
<proteinExistence type="predicted"/>
<gene>
    <name evidence="2" type="ORF">NCTC11062_00979</name>
</gene>